<evidence type="ECO:0000313" key="2">
    <source>
        <dbReference type="EMBL" id="AON99985.1"/>
    </source>
</evidence>
<evidence type="ECO:0000256" key="1">
    <source>
        <dbReference type="SAM" id="Phobius"/>
    </source>
</evidence>
<keyword evidence="1" id="KW-1133">Transmembrane helix</keyword>
<name>A0A1D7REY0_9CAUD</name>
<evidence type="ECO:0000313" key="3">
    <source>
        <dbReference type="Proteomes" id="UP000220375"/>
    </source>
</evidence>
<dbReference type="EMBL" id="KX349237">
    <property type="protein sequence ID" value="AON99985.1"/>
    <property type="molecule type" value="Genomic_DNA"/>
</dbReference>
<organism evidence="2 3">
    <name type="scientific">Synechococcus phage S-RIM2</name>
    <dbReference type="NCBI Taxonomy" id="687800"/>
    <lineage>
        <taxon>Viruses</taxon>
        <taxon>Duplodnaviria</taxon>
        <taxon>Heunggongvirae</taxon>
        <taxon>Uroviricota</taxon>
        <taxon>Caudoviricetes</taxon>
        <taxon>Pantevenvirales</taxon>
        <taxon>Kyanoviridae</taxon>
        <taxon>Nerrivikvirus</taxon>
        <taxon>Nerrivikvirus srim2</taxon>
    </lineage>
</organism>
<protein>
    <submittedName>
        <fullName evidence="2">Uncharacterized protein</fullName>
    </submittedName>
</protein>
<proteinExistence type="predicted"/>
<accession>A0A1D7REY0</accession>
<reference evidence="2 3" key="1">
    <citation type="journal article" date="2016" name="Environ. Microbiol.">
        <title>Genomic diversification of marine cyanophages into stable ecotypes.</title>
        <authorList>
            <person name="Marston M.F."/>
            <person name="Martiny J.B."/>
        </authorList>
    </citation>
    <scope>NUCLEOTIDE SEQUENCE [LARGE SCALE GENOMIC DNA]</scope>
    <source>
        <strain evidence="2">Np_01_0709</strain>
    </source>
</reference>
<keyword evidence="1" id="KW-0472">Membrane</keyword>
<gene>
    <name evidence="2" type="ORF">Np010709_114</name>
</gene>
<dbReference type="Proteomes" id="UP000220375">
    <property type="component" value="Segment"/>
</dbReference>
<sequence>MMHELGHIARMVMESPWCLGIMGFLLVFVPILGMWAVHKYGWEHWEPFSRHEPPTPPTE</sequence>
<feature type="transmembrane region" description="Helical" evidence="1">
    <location>
        <begin position="17"/>
        <end position="37"/>
    </location>
</feature>
<keyword evidence="1" id="KW-0812">Transmembrane</keyword>